<organism evidence="1 2">
    <name type="scientific">Cymbomonas tetramitiformis</name>
    <dbReference type="NCBI Taxonomy" id="36881"/>
    <lineage>
        <taxon>Eukaryota</taxon>
        <taxon>Viridiplantae</taxon>
        <taxon>Chlorophyta</taxon>
        <taxon>Pyramimonadophyceae</taxon>
        <taxon>Pyramimonadales</taxon>
        <taxon>Pyramimonadaceae</taxon>
        <taxon>Cymbomonas</taxon>
    </lineage>
</organism>
<protein>
    <submittedName>
        <fullName evidence="1">Uncharacterized protein</fullName>
    </submittedName>
</protein>
<evidence type="ECO:0000313" key="1">
    <source>
        <dbReference type="EMBL" id="KAK3254250.1"/>
    </source>
</evidence>
<dbReference type="EMBL" id="LGRX02023852">
    <property type="protein sequence ID" value="KAK3254250.1"/>
    <property type="molecule type" value="Genomic_DNA"/>
</dbReference>
<dbReference type="Proteomes" id="UP001190700">
    <property type="component" value="Unassembled WGS sequence"/>
</dbReference>
<feature type="non-terminal residue" evidence="1">
    <location>
        <position position="1"/>
    </location>
</feature>
<reference evidence="1 2" key="1">
    <citation type="journal article" date="2015" name="Genome Biol. Evol.">
        <title>Comparative Genomics of a Bacterivorous Green Alga Reveals Evolutionary Causalities and Consequences of Phago-Mixotrophic Mode of Nutrition.</title>
        <authorList>
            <person name="Burns J.A."/>
            <person name="Paasch A."/>
            <person name="Narechania A."/>
            <person name="Kim E."/>
        </authorList>
    </citation>
    <scope>NUCLEOTIDE SEQUENCE [LARGE SCALE GENOMIC DNA]</scope>
    <source>
        <strain evidence="1 2">PLY_AMNH</strain>
    </source>
</reference>
<dbReference type="AlphaFoldDB" id="A0AAE0CI14"/>
<keyword evidence="2" id="KW-1185">Reference proteome</keyword>
<evidence type="ECO:0000313" key="2">
    <source>
        <dbReference type="Proteomes" id="UP001190700"/>
    </source>
</evidence>
<accession>A0AAE0CI14</accession>
<sequence length="139" mass="15324">PLRRMLCGGQSLDEFVHNVVEKAQNATSCRSMSTRRNKVPESGMPGLPTLASVAGSVPMRSVAVQAAPTQHQRYYFPDEQALGENKSDRHFFKYFDVTLPNQEVIDTMPTSLVVYALCLFPRPASSAAVPAPPWRTTLS</sequence>
<gene>
    <name evidence="1" type="ORF">CYMTET_36531</name>
</gene>
<name>A0AAE0CI14_9CHLO</name>
<proteinExistence type="predicted"/>
<comment type="caution">
    <text evidence="1">The sequence shown here is derived from an EMBL/GenBank/DDBJ whole genome shotgun (WGS) entry which is preliminary data.</text>
</comment>